<evidence type="ECO:0000256" key="1">
    <source>
        <dbReference type="SAM" id="MobiDB-lite"/>
    </source>
</evidence>
<accession>A0A944DCE1</accession>
<keyword evidence="2" id="KW-0732">Signal</keyword>
<organism evidence="3 4">
    <name type="scientific">Denitromonas iodatirespirans</name>
    <dbReference type="NCBI Taxonomy" id="2795389"/>
    <lineage>
        <taxon>Bacteria</taxon>
        <taxon>Pseudomonadati</taxon>
        <taxon>Pseudomonadota</taxon>
        <taxon>Betaproteobacteria</taxon>
        <taxon>Rhodocyclales</taxon>
        <taxon>Zoogloeaceae</taxon>
        <taxon>Denitromonas</taxon>
    </lineage>
</organism>
<dbReference type="AlphaFoldDB" id="A0A944DCE1"/>
<gene>
    <name evidence="3" type="ORF">I8J34_11530</name>
</gene>
<dbReference type="NCBIfam" id="TIGR02595">
    <property type="entry name" value="PEP_CTERM"/>
    <property type="match status" value="1"/>
</dbReference>
<comment type="caution">
    <text evidence="3">The sequence shown here is derived from an EMBL/GenBank/DDBJ whole genome shotgun (WGS) entry which is preliminary data.</text>
</comment>
<dbReference type="RefSeq" id="WP_214361558.1">
    <property type="nucleotide sequence ID" value="NZ_JAEKFT010000011.1"/>
</dbReference>
<evidence type="ECO:0000313" key="4">
    <source>
        <dbReference type="Proteomes" id="UP000694660"/>
    </source>
</evidence>
<name>A0A944DCE1_DENI1</name>
<reference evidence="4" key="1">
    <citation type="journal article" date="2022" name="ISME J.">
        <title>Genetic and phylogenetic analysis of dissimilatory iodate-reducing bacteria identifies potential niches across the world's oceans.</title>
        <authorList>
            <person name="Reyes-Umana V."/>
            <person name="Henning Z."/>
            <person name="Lee K."/>
            <person name="Barnum T.P."/>
            <person name="Coates J.D."/>
        </authorList>
    </citation>
    <scope>NUCLEOTIDE SEQUENCE [LARGE SCALE GENOMIC DNA]</scope>
    <source>
        <strain evidence="4">IR12</strain>
    </source>
</reference>
<feature type="compositionally biased region" description="Polar residues" evidence="1">
    <location>
        <begin position="73"/>
        <end position="83"/>
    </location>
</feature>
<protein>
    <submittedName>
        <fullName evidence="3">PEP-CTERM sorting domain-containing protein</fullName>
    </submittedName>
</protein>
<feature type="region of interest" description="Disordered" evidence="1">
    <location>
        <begin position="67"/>
        <end position="98"/>
    </location>
</feature>
<sequence length="310" mass="32813">MAQRLLARVLLACIGLGAPAAASALPMYAYSKNEISDVIVQTGTEAGGFISIAPFLGTGFQQAVHGGDGLDSQGVSADPQQAKSGPGPFPGENDFDPSGERGAYARADTCVFSDKCQDTASNVAEVFRPSAGEDRASAEVEMRWDLKLNAGDDVRISFWAWPDMHVKTSGDREHAAALYDVFLSISPLGNFDKTLFSWSPCGDADDSDCRERDASVSVFGITDPFDLHQFIECVGHCDRRAPGEGVAPSRFEISVRGLGGIEGQEVILFLESTEAVRVWIPEPGSLALLGAALLAGWASRGAKAGRAPLT</sequence>
<evidence type="ECO:0000313" key="3">
    <source>
        <dbReference type="EMBL" id="MBT0961802.1"/>
    </source>
</evidence>
<dbReference type="EMBL" id="JAEKFT010000011">
    <property type="protein sequence ID" value="MBT0961802.1"/>
    <property type="molecule type" value="Genomic_DNA"/>
</dbReference>
<proteinExistence type="predicted"/>
<feature type="signal peptide" evidence="2">
    <location>
        <begin position="1"/>
        <end position="24"/>
    </location>
</feature>
<keyword evidence="4" id="KW-1185">Reference proteome</keyword>
<feature type="chain" id="PRO_5037344802" evidence="2">
    <location>
        <begin position="25"/>
        <end position="310"/>
    </location>
</feature>
<dbReference type="InterPro" id="IPR013424">
    <property type="entry name" value="Ice-binding_C"/>
</dbReference>
<dbReference type="Proteomes" id="UP000694660">
    <property type="component" value="Unassembled WGS sequence"/>
</dbReference>
<evidence type="ECO:0000256" key="2">
    <source>
        <dbReference type="SAM" id="SignalP"/>
    </source>
</evidence>